<protein>
    <submittedName>
        <fullName evidence="8">Putative DNA binding protein, possibly associated to lesions CP4-6 prophage</fullName>
    </submittedName>
</protein>
<keyword evidence="3" id="KW-0378">Hydrolase</keyword>
<dbReference type="Gene3D" id="3.40.140.10">
    <property type="entry name" value="Cytidine Deaminase, domain 2"/>
    <property type="match status" value="1"/>
</dbReference>
<evidence type="ECO:0000256" key="2">
    <source>
        <dbReference type="ARBA" id="ARBA00022723"/>
    </source>
</evidence>
<dbReference type="InterPro" id="IPR037518">
    <property type="entry name" value="MPN"/>
</dbReference>
<dbReference type="InterPro" id="IPR025657">
    <property type="entry name" value="RadC_JAB"/>
</dbReference>
<dbReference type="PANTHER" id="PTHR30471:SF3">
    <property type="entry name" value="UPF0758 PROTEIN YEES-RELATED"/>
    <property type="match status" value="1"/>
</dbReference>
<evidence type="ECO:0000256" key="3">
    <source>
        <dbReference type="ARBA" id="ARBA00022801"/>
    </source>
</evidence>
<name>A0A212ISI2_9ENTR</name>
<evidence type="ECO:0000256" key="4">
    <source>
        <dbReference type="ARBA" id="ARBA00022833"/>
    </source>
</evidence>
<organism evidence="8">
    <name type="scientific">uncultured Citrobacter sp</name>
    <dbReference type="NCBI Taxonomy" id="200446"/>
    <lineage>
        <taxon>Bacteria</taxon>
        <taxon>Pseudomonadati</taxon>
        <taxon>Pseudomonadota</taxon>
        <taxon>Gammaproteobacteria</taxon>
        <taxon>Enterobacterales</taxon>
        <taxon>Enterobacteriaceae</taxon>
        <taxon>Citrobacter</taxon>
        <taxon>environmental samples</taxon>
    </lineage>
</organism>
<evidence type="ECO:0000256" key="5">
    <source>
        <dbReference type="ARBA" id="ARBA00023049"/>
    </source>
</evidence>
<dbReference type="InterPro" id="IPR001405">
    <property type="entry name" value="UPF0758"/>
</dbReference>
<keyword evidence="4" id="KW-0862">Zinc</keyword>
<dbReference type="PROSITE" id="PS50249">
    <property type="entry name" value="MPN"/>
    <property type="match status" value="1"/>
</dbReference>
<dbReference type="SUPFAM" id="SSF102712">
    <property type="entry name" value="JAB1/MPN domain"/>
    <property type="match status" value="1"/>
</dbReference>
<dbReference type="PANTHER" id="PTHR30471">
    <property type="entry name" value="DNA REPAIR PROTEIN RADC"/>
    <property type="match status" value="1"/>
</dbReference>
<dbReference type="EMBL" id="FLUA01000088">
    <property type="protein sequence ID" value="SBV69774.1"/>
    <property type="molecule type" value="Genomic_DNA"/>
</dbReference>
<dbReference type="Pfam" id="PF04002">
    <property type="entry name" value="RadC"/>
    <property type="match status" value="1"/>
</dbReference>
<evidence type="ECO:0000259" key="7">
    <source>
        <dbReference type="PROSITE" id="PS50249"/>
    </source>
</evidence>
<keyword evidence="2" id="KW-0479">Metal-binding</keyword>
<keyword evidence="5" id="KW-0482">Metalloprotease</keyword>
<proteinExistence type="predicted"/>
<dbReference type="CDD" id="cd08071">
    <property type="entry name" value="MPN_DUF2466"/>
    <property type="match status" value="1"/>
</dbReference>
<feature type="domain" description="MPN" evidence="7">
    <location>
        <begin position="71"/>
        <end position="193"/>
    </location>
</feature>
<dbReference type="GO" id="GO:0006508">
    <property type="term" value="P:proteolysis"/>
    <property type="evidence" value="ECO:0007669"/>
    <property type="project" value="UniProtKB-KW"/>
</dbReference>
<dbReference type="GO" id="GO:0008237">
    <property type="term" value="F:metallopeptidase activity"/>
    <property type="evidence" value="ECO:0007669"/>
    <property type="project" value="UniProtKB-KW"/>
</dbReference>
<dbReference type="NCBIfam" id="TIGR00608">
    <property type="entry name" value="radc"/>
    <property type="match status" value="1"/>
</dbReference>
<evidence type="ECO:0000256" key="1">
    <source>
        <dbReference type="ARBA" id="ARBA00022670"/>
    </source>
</evidence>
<dbReference type="AlphaFoldDB" id="A0A212ISI2"/>
<evidence type="ECO:0000256" key="6">
    <source>
        <dbReference type="SAM" id="MobiDB-lite"/>
    </source>
</evidence>
<evidence type="ECO:0000313" key="8">
    <source>
        <dbReference type="EMBL" id="SBV69774.1"/>
    </source>
</evidence>
<keyword evidence="1" id="KW-0645">Protease</keyword>
<reference evidence="8" key="1">
    <citation type="submission" date="2016-04" db="EMBL/GenBank/DDBJ databases">
        <authorList>
            <person name="Evans L.H."/>
            <person name="Alamgir A."/>
            <person name="Owens N."/>
            <person name="Weber N.D."/>
            <person name="Virtaneva K."/>
            <person name="Barbian K."/>
            <person name="Babar A."/>
            <person name="Rosenke K."/>
        </authorList>
    </citation>
    <scope>NUCLEOTIDE SEQUENCE</scope>
    <source>
        <strain evidence="8">86-2</strain>
    </source>
</reference>
<feature type="region of interest" description="Disordered" evidence="6">
    <location>
        <begin position="1"/>
        <end position="21"/>
    </location>
</feature>
<dbReference type="GO" id="GO:0046872">
    <property type="term" value="F:metal ion binding"/>
    <property type="evidence" value="ECO:0007669"/>
    <property type="project" value="UniProtKB-KW"/>
</dbReference>
<accession>A0A212ISI2</accession>
<gene>
    <name evidence="8" type="primary">ykfG</name>
    <name evidence="8" type="ORF">KL86CIT2_850008</name>
</gene>
<sequence length="193" mass="21721">MRRHDGALLPPAGLRAQPRGMQRHHAHHRLRSAAMEQQLPLFARELALADQQTVWKALSLLECQLRETGASFTSSHAVRDWLRLQLASLEREEFTALFLDNQHRLIAHETLFTGTINHTQVHPREVVKAGLKHNCAAVIVAHSHPSGEAEPSKADRQVTTRIQQALDLVDIRLLDHLVVGGMEITSFADRGWL</sequence>